<dbReference type="PANTHER" id="PTHR33463">
    <property type="entry name" value="NB-ARC DOMAIN-CONTAINING PROTEIN-RELATED"/>
    <property type="match status" value="1"/>
</dbReference>
<organism evidence="3 4">
    <name type="scientific">Dioscorea cayennensis subsp. rotundata</name>
    <name type="common">White Guinea yam</name>
    <name type="synonym">Dioscorea rotundata</name>
    <dbReference type="NCBI Taxonomy" id="55577"/>
    <lineage>
        <taxon>Eukaryota</taxon>
        <taxon>Viridiplantae</taxon>
        <taxon>Streptophyta</taxon>
        <taxon>Embryophyta</taxon>
        <taxon>Tracheophyta</taxon>
        <taxon>Spermatophyta</taxon>
        <taxon>Magnoliopsida</taxon>
        <taxon>Liliopsida</taxon>
        <taxon>Dioscoreales</taxon>
        <taxon>Dioscoreaceae</taxon>
        <taxon>Dioscorea</taxon>
    </lineage>
</organism>
<dbReference type="SMART" id="SM00382">
    <property type="entry name" value="AAA"/>
    <property type="match status" value="1"/>
</dbReference>
<name>A0AB40AVS8_DIOCR</name>
<dbReference type="RefSeq" id="XP_039119092.1">
    <property type="nucleotide sequence ID" value="XM_039263158.1"/>
</dbReference>
<dbReference type="PRINTS" id="PR00364">
    <property type="entry name" value="DISEASERSIST"/>
</dbReference>
<dbReference type="InterPro" id="IPR003593">
    <property type="entry name" value="AAA+_ATPase"/>
</dbReference>
<keyword evidence="3" id="KW-1185">Reference proteome</keyword>
<gene>
    <name evidence="4" type="primary">LOC120255316</name>
</gene>
<dbReference type="AlphaFoldDB" id="A0AB40AVS8"/>
<reference evidence="4" key="1">
    <citation type="submission" date="2025-08" db="UniProtKB">
        <authorList>
            <consortium name="RefSeq"/>
        </authorList>
    </citation>
    <scope>IDENTIFICATION</scope>
</reference>
<dbReference type="GeneID" id="120255316"/>
<evidence type="ECO:0000313" key="4">
    <source>
        <dbReference type="RefSeq" id="XP_039119092.1"/>
    </source>
</evidence>
<dbReference type="Proteomes" id="UP001515500">
    <property type="component" value="Unplaced"/>
</dbReference>
<accession>A0AB40AVS8</accession>
<dbReference type="InterPro" id="IPR050905">
    <property type="entry name" value="Plant_NBS-LRR"/>
</dbReference>
<dbReference type="SUPFAM" id="SSF52540">
    <property type="entry name" value="P-loop containing nucleoside triphosphate hydrolases"/>
    <property type="match status" value="1"/>
</dbReference>
<keyword evidence="1" id="KW-0611">Plant defense</keyword>
<dbReference type="InterPro" id="IPR027417">
    <property type="entry name" value="P-loop_NTPase"/>
</dbReference>
<feature type="domain" description="AAA+ ATPase" evidence="2">
    <location>
        <begin position="173"/>
        <end position="320"/>
    </location>
</feature>
<evidence type="ECO:0000259" key="2">
    <source>
        <dbReference type="SMART" id="SM00382"/>
    </source>
</evidence>
<dbReference type="GO" id="GO:0043531">
    <property type="term" value="F:ADP binding"/>
    <property type="evidence" value="ECO:0007669"/>
    <property type="project" value="InterPro"/>
</dbReference>
<evidence type="ECO:0000256" key="1">
    <source>
        <dbReference type="ARBA" id="ARBA00022821"/>
    </source>
</evidence>
<dbReference type="GO" id="GO:0006952">
    <property type="term" value="P:defense response"/>
    <property type="evidence" value="ECO:0007669"/>
    <property type="project" value="UniProtKB-KW"/>
</dbReference>
<proteinExistence type="predicted"/>
<dbReference type="PANTHER" id="PTHR33463:SF209">
    <property type="entry name" value="DISEASE RESISTANCE PROTEIN RPS2-LIKE"/>
    <property type="match status" value="1"/>
</dbReference>
<evidence type="ECO:0000313" key="3">
    <source>
        <dbReference type="Proteomes" id="UP001515500"/>
    </source>
</evidence>
<protein>
    <submittedName>
        <fullName evidence="4">Probable disease resistance protein At5g63020</fullName>
    </submittedName>
</protein>
<dbReference type="Pfam" id="PF00931">
    <property type="entry name" value="NB-ARC"/>
    <property type="match status" value="1"/>
</dbReference>
<sequence length="365" mass="42068">MEIMNTCLGALCTCIQHPTVREKLSSITSPKEFLDEAERKFQDLKNNCVLRDEELVADRPGMQLTDQVQRWHDKVHHQEKEIMINQMKDDYNDRGCLLGSCSLNLWANYKISQSSIKLLKEINNLRTEHDAFQEITKTQSPIAVEEILTSKKPVGNIIKLNLEKVCGYLAYDNVSMVGIWGMGGVGKTNLLNEINNTLQGGDAYNMEFKYVIYLVVSKEPQFEKLQKEISERLGLQPPHSMKNDIFEFLKNKDFLLLLDDIWKAVDLPETLGIPLPHHQSQNWEDKGPRYKHKVIFTTREDDVCAQMKADKKIKVECLDGEEAWHLFMQHANEEIINSNVVIKKLAREIMKRSSIPMVHKLTTCP</sequence>
<dbReference type="Gene3D" id="3.40.50.300">
    <property type="entry name" value="P-loop containing nucleotide triphosphate hydrolases"/>
    <property type="match status" value="1"/>
</dbReference>
<dbReference type="FunFam" id="3.40.50.300:FF:001091">
    <property type="entry name" value="Probable disease resistance protein At1g61300"/>
    <property type="match status" value="1"/>
</dbReference>
<dbReference type="InterPro" id="IPR002182">
    <property type="entry name" value="NB-ARC"/>
</dbReference>